<dbReference type="Gene3D" id="1.10.150.50">
    <property type="entry name" value="Transcription Factor, Ets-1"/>
    <property type="match status" value="1"/>
</dbReference>
<evidence type="ECO:0000256" key="3">
    <source>
        <dbReference type="ARBA" id="ARBA00022553"/>
    </source>
</evidence>
<dbReference type="PROSITE" id="PS00345">
    <property type="entry name" value="ETS_DOMAIN_1"/>
    <property type="match status" value="1"/>
</dbReference>
<feature type="domain" description="PNT" evidence="9">
    <location>
        <begin position="233"/>
        <end position="318"/>
    </location>
</feature>
<evidence type="ECO:0000259" key="8">
    <source>
        <dbReference type="PROSITE" id="PS50061"/>
    </source>
</evidence>
<evidence type="ECO:0000256" key="6">
    <source>
        <dbReference type="RuleBase" id="RU004019"/>
    </source>
</evidence>
<evidence type="ECO:0000313" key="11">
    <source>
        <dbReference type="Proteomes" id="UP000318571"/>
    </source>
</evidence>
<dbReference type="Pfam" id="PF02198">
    <property type="entry name" value="SAM_PNT"/>
    <property type="match status" value="1"/>
</dbReference>
<evidence type="ECO:0000256" key="1">
    <source>
        <dbReference type="ARBA" id="ARBA00004123"/>
    </source>
</evidence>
<dbReference type="Gene3D" id="3.10.20.90">
    <property type="entry name" value="Phosphatidylinositol 3-kinase Catalytic Subunit, Chain A, domain 1"/>
    <property type="match status" value="1"/>
</dbReference>
<dbReference type="Proteomes" id="UP000318571">
    <property type="component" value="Chromosome 10"/>
</dbReference>
<protein>
    <recommendedName>
        <fullName evidence="12">ETS domain-containing protein</fullName>
    </recommendedName>
</protein>
<dbReference type="AlphaFoldDB" id="A0A553NFD8"/>
<keyword evidence="3" id="KW-0597">Phosphoprotein</keyword>
<dbReference type="GO" id="GO:0043565">
    <property type="term" value="F:sequence-specific DNA binding"/>
    <property type="evidence" value="ECO:0007669"/>
    <property type="project" value="InterPro"/>
</dbReference>
<evidence type="ECO:0000256" key="7">
    <source>
        <dbReference type="SAM" id="MobiDB-lite"/>
    </source>
</evidence>
<keyword evidence="5 6" id="KW-0539">Nucleus</keyword>
<keyword evidence="4 6" id="KW-0238">DNA-binding</keyword>
<dbReference type="STRING" id="6832.A0A553NFD8"/>
<dbReference type="PROSITE" id="PS00346">
    <property type="entry name" value="ETS_DOMAIN_2"/>
    <property type="match status" value="1"/>
</dbReference>
<sequence length="514" mass="57589">MSDQDFITTDEDDYLDVEDNSLPENPEDFPPPARQTTAPLDNDDYLGSGGFELPFNAEDGVIAHLIDIREPLYNFKTALEKRLGLGLRDYDFWLQDTQRLPENTTLVEQCVQGEGLVQINVEIKTDPETDLKKINIVDVLKPADEVIAEATRNHRLAQTAAATASASATARTRLASVASPLSPEDDWESSAGKLMDAALGSEELEDSPLSPLKSPTGYDDHAASGQGPFTRWVVCSAFRKEQERLNIPTDPMDWQRAHVSHWIQWAQAQFPNASIDSDDWRLDGRQLCSLSQDEFKRKVPLDPSDMMWTHVELLRKCKFVAVIQKSPHAENASTKENHASAGAAAAHLLEPGLGSNGALGSQMPRKTHKKPPVRLGTAKFTVMSESALGNRTGNNGQVQLWQFLLELLTEKNHREAIHWIGEDGEFKLENPEIVAQLWGTRKNKPSMNYEKLSRALRYYYDGDMISKVQGKRFVYKFVCDLKQLIGYSAAELNRLVSEAEMRSSLNTNHNRLVM</sequence>
<gene>
    <name evidence="10" type="ORF">TCAL_10776</name>
</gene>
<dbReference type="PRINTS" id="PR00454">
    <property type="entry name" value="ETSDOMAIN"/>
</dbReference>
<feature type="region of interest" description="Disordered" evidence="7">
    <location>
        <begin position="1"/>
        <end position="41"/>
    </location>
</feature>
<dbReference type="SUPFAM" id="SSF47769">
    <property type="entry name" value="SAM/Pointed domain"/>
    <property type="match status" value="1"/>
</dbReference>
<dbReference type="PANTHER" id="PTHR11849:SF195">
    <property type="entry name" value="GA-BINDING PROTEIN ALPHA CHAIN"/>
    <property type="match status" value="1"/>
</dbReference>
<feature type="region of interest" description="Disordered" evidence="7">
    <location>
        <begin position="202"/>
        <end position="222"/>
    </location>
</feature>
<dbReference type="InterPro" id="IPR000418">
    <property type="entry name" value="Ets_dom"/>
</dbReference>
<feature type="region of interest" description="Disordered" evidence="7">
    <location>
        <begin position="353"/>
        <end position="372"/>
    </location>
</feature>
<dbReference type="InterPro" id="IPR003118">
    <property type="entry name" value="Pointed_dom"/>
</dbReference>
<dbReference type="InterPro" id="IPR046328">
    <property type="entry name" value="ETS_fam"/>
</dbReference>
<dbReference type="PROSITE" id="PS51433">
    <property type="entry name" value="PNT"/>
    <property type="match status" value="1"/>
</dbReference>
<dbReference type="OrthoDB" id="10067219at2759"/>
<dbReference type="InterPro" id="IPR036390">
    <property type="entry name" value="WH_DNA-bd_sf"/>
</dbReference>
<evidence type="ECO:0000256" key="4">
    <source>
        <dbReference type="ARBA" id="ARBA00023125"/>
    </source>
</evidence>
<dbReference type="Pfam" id="PF11620">
    <property type="entry name" value="GABP-alpha"/>
    <property type="match status" value="1"/>
</dbReference>
<evidence type="ECO:0000259" key="9">
    <source>
        <dbReference type="PROSITE" id="PS51433"/>
    </source>
</evidence>
<evidence type="ECO:0000256" key="2">
    <source>
        <dbReference type="ARBA" id="ARBA00005562"/>
    </source>
</evidence>
<evidence type="ECO:0008006" key="12">
    <source>
        <dbReference type="Google" id="ProtNLM"/>
    </source>
</evidence>
<reference evidence="10 11" key="1">
    <citation type="journal article" date="2018" name="Nat. Ecol. Evol.">
        <title>Genomic signatures of mitonuclear coevolution across populations of Tigriopus californicus.</title>
        <authorList>
            <person name="Barreto F.S."/>
            <person name="Watson E.T."/>
            <person name="Lima T.G."/>
            <person name="Willett C.S."/>
            <person name="Edmands S."/>
            <person name="Li W."/>
            <person name="Burton R.S."/>
        </authorList>
    </citation>
    <scope>NUCLEOTIDE SEQUENCE [LARGE SCALE GENOMIC DNA]</scope>
    <source>
        <strain evidence="10 11">San Diego</strain>
    </source>
</reference>
<dbReference type="GO" id="GO:0000981">
    <property type="term" value="F:DNA-binding transcription factor activity, RNA polymerase II-specific"/>
    <property type="evidence" value="ECO:0007669"/>
    <property type="project" value="TreeGrafter"/>
</dbReference>
<dbReference type="FunFam" id="1.10.150.50:FF:000039">
    <property type="entry name" value="GA-binding protein alpha chain, putative"/>
    <property type="match status" value="1"/>
</dbReference>
<comment type="caution">
    <text evidence="10">The sequence shown here is derived from an EMBL/GenBank/DDBJ whole genome shotgun (WGS) entry which is preliminary data.</text>
</comment>
<proteinExistence type="inferred from homology"/>
<dbReference type="GO" id="GO:0005634">
    <property type="term" value="C:nucleus"/>
    <property type="evidence" value="ECO:0007669"/>
    <property type="project" value="UniProtKB-SubCell"/>
</dbReference>
<feature type="domain" description="ETS" evidence="8">
    <location>
        <begin position="398"/>
        <end position="478"/>
    </location>
</feature>
<comment type="subcellular location">
    <subcellularLocation>
        <location evidence="1 6">Nucleus</location>
    </subcellularLocation>
</comment>
<evidence type="ECO:0000313" key="10">
    <source>
        <dbReference type="EMBL" id="TRY64089.1"/>
    </source>
</evidence>
<dbReference type="InterPro" id="IPR024668">
    <property type="entry name" value="GABP_asu_N"/>
</dbReference>
<evidence type="ECO:0000256" key="5">
    <source>
        <dbReference type="ARBA" id="ARBA00023242"/>
    </source>
</evidence>
<dbReference type="SUPFAM" id="SSF46785">
    <property type="entry name" value="Winged helix' DNA-binding domain"/>
    <property type="match status" value="1"/>
</dbReference>
<dbReference type="InterPro" id="IPR036388">
    <property type="entry name" value="WH-like_DNA-bd_sf"/>
</dbReference>
<feature type="compositionally biased region" description="Acidic residues" evidence="7">
    <location>
        <begin position="8"/>
        <end position="27"/>
    </location>
</feature>
<dbReference type="OMA" id="NDEFSYC"/>
<dbReference type="SMART" id="SM00251">
    <property type="entry name" value="SAM_PNT"/>
    <property type="match status" value="1"/>
</dbReference>
<dbReference type="InterPro" id="IPR013761">
    <property type="entry name" value="SAM/pointed_sf"/>
</dbReference>
<dbReference type="FunFam" id="1.10.10.10:FF:000200">
    <property type="entry name" value="GA-binding protein alpha chain, putative"/>
    <property type="match status" value="1"/>
</dbReference>
<name>A0A553NFD8_TIGCA</name>
<organism evidence="10 11">
    <name type="scientific">Tigriopus californicus</name>
    <name type="common">Marine copepod</name>
    <dbReference type="NCBI Taxonomy" id="6832"/>
    <lineage>
        <taxon>Eukaryota</taxon>
        <taxon>Metazoa</taxon>
        <taxon>Ecdysozoa</taxon>
        <taxon>Arthropoda</taxon>
        <taxon>Crustacea</taxon>
        <taxon>Multicrustacea</taxon>
        <taxon>Hexanauplia</taxon>
        <taxon>Copepoda</taxon>
        <taxon>Harpacticoida</taxon>
        <taxon>Harpacticidae</taxon>
        <taxon>Tigriopus</taxon>
    </lineage>
</organism>
<accession>A0A553NFD8</accession>
<dbReference type="EMBL" id="VCGU01000458">
    <property type="protein sequence ID" value="TRY64089.1"/>
    <property type="molecule type" value="Genomic_DNA"/>
</dbReference>
<dbReference type="GO" id="GO:0030154">
    <property type="term" value="P:cell differentiation"/>
    <property type="evidence" value="ECO:0007669"/>
    <property type="project" value="TreeGrafter"/>
</dbReference>
<dbReference type="Pfam" id="PF00178">
    <property type="entry name" value="Ets"/>
    <property type="match status" value="1"/>
</dbReference>
<dbReference type="SMART" id="SM00413">
    <property type="entry name" value="ETS"/>
    <property type="match status" value="1"/>
</dbReference>
<dbReference type="PANTHER" id="PTHR11849">
    <property type="entry name" value="ETS"/>
    <property type="match status" value="1"/>
</dbReference>
<dbReference type="PROSITE" id="PS50061">
    <property type="entry name" value="ETS_DOMAIN_3"/>
    <property type="match status" value="1"/>
</dbReference>
<comment type="similarity">
    <text evidence="2 6">Belongs to the ETS family.</text>
</comment>
<keyword evidence="11" id="KW-1185">Reference proteome</keyword>
<dbReference type="Gene3D" id="1.10.10.10">
    <property type="entry name" value="Winged helix-like DNA-binding domain superfamily/Winged helix DNA-binding domain"/>
    <property type="match status" value="1"/>
</dbReference>